<evidence type="ECO:0000256" key="6">
    <source>
        <dbReference type="ARBA" id="ARBA00023034"/>
    </source>
</evidence>
<evidence type="ECO:0000256" key="5">
    <source>
        <dbReference type="ARBA" id="ARBA00022927"/>
    </source>
</evidence>
<evidence type="ECO:0000256" key="8">
    <source>
        <dbReference type="ARBA" id="ARBA00031347"/>
    </source>
</evidence>
<organism evidence="9 10">
    <name type="scientific">Steinernema glaseri</name>
    <dbReference type="NCBI Taxonomy" id="37863"/>
    <lineage>
        <taxon>Eukaryota</taxon>
        <taxon>Metazoa</taxon>
        <taxon>Ecdysozoa</taxon>
        <taxon>Nematoda</taxon>
        <taxon>Chromadorea</taxon>
        <taxon>Rhabditida</taxon>
        <taxon>Tylenchina</taxon>
        <taxon>Panagrolaimomorpha</taxon>
        <taxon>Strongyloidoidea</taxon>
        <taxon>Steinernematidae</taxon>
        <taxon>Steinernema</taxon>
    </lineage>
</organism>
<keyword evidence="7" id="KW-0472">Membrane</keyword>
<evidence type="ECO:0000256" key="3">
    <source>
        <dbReference type="ARBA" id="ARBA00020983"/>
    </source>
</evidence>
<proteinExistence type="inferred from homology"/>
<dbReference type="GO" id="GO:0006891">
    <property type="term" value="P:intra-Golgi vesicle-mediated transport"/>
    <property type="evidence" value="ECO:0007669"/>
    <property type="project" value="TreeGrafter"/>
</dbReference>
<comment type="similarity">
    <text evidence="2">Belongs to the COG8 family.</text>
</comment>
<keyword evidence="5" id="KW-0653">Protein transport</keyword>
<sequence length="565" mass="64713">MQVIMLGSRSHPASKTIEDDLKVLSVGRLRTERSGLSSHILHLQNEIGDLAFNNYRTYADVGRTAELCKEMFSDMSETMSELKDEVPDLVQNIKQFYSESKKGAAELSTLQKATSSSNPLWDLFTLPNMMEKCIRAGYYDAAYSLTNYGAQLEQQNLTKNPVVRMVVDVLNNARHGLLDELFNKFSGPVDLATGIQVVNNIRKIPSISPTQLRVTILQYRDMYLEKQIIAVMSEPNFLQRAIDIYRECMYETMVLYLAVFPENDFQKRFDMITDPRWEQWRPAPQSVLLQQWALRNLNRLFEHIRLTETKKAVDMNDMVSKLMTFAYSFGRMGLDFRDLVINEFDNIFKTYFSCKVEAATMTLTNDAGVIDFVETSVSSSTAPDDDTVPDVSMEINQWDALCVYGNEILSALNDLRQNLSIIQLNWCVKVLQMSFKSVLLWLDRLMNSQHNEVVMKATSLFIKVFVPFMYKNLQACFAYEKCFRNVFRSAVTKESFESHYSLLNDTLFAQCVHRDVFLEAYHSCQEVLPNEDTITRNITNEPIDLKGDGTTAAQAITTGHDEAGY</sequence>
<keyword evidence="9" id="KW-1185">Reference proteome</keyword>
<comment type="subcellular location">
    <subcellularLocation>
        <location evidence="1">Golgi apparatus membrane</location>
        <topology evidence="1">Peripheral membrane protein</topology>
    </subcellularLocation>
</comment>
<dbReference type="WBParaSite" id="L893_g4392.t1">
    <property type="protein sequence ID" value="L893_g4392.t1"/>
    <property type="gene ID" value="L893_g4392"/>
</dbReference>
<reference evidence="10" key="1">
    <citation type="submission" date="2016-11" db="UniProtKB">
        <authorList>
            <consortium name="WormBaseParasite"/>
        </authorList>
    </citation>
    <scope>IDENTIFICATION</scope>
</reference>
<name>A0A1I8AD69_9BILA</name>
<dbReference type="Pfam" id="PF04124">
    <property type="entry name" value="Dor1"/>
    <property type="match status" value="1"/>
</dbReference>
<evidence type="ECO:0000256" key="7">
    <source>
        <dbReference type="ARBA" id="ARBA00023136"/>
    </source>
</evidence>
<dbReference type="PANTHER" id="PTHR21311">
    <property type="entry name" value="CONSERVED OLIGOMERIC GOLGI COMPLEX COMPONENT 8"/>
    <property type="match status" value="1"/>
</dbReference>
<evidence type="ECO:0000256" key="2">
    <source>
        <dbReference type="ARBA" id="ARBA00006419"/>
    </source>
</evidence>
<evidence type="ECO:0000313" key="9">
    <source>
        <dbReference type="Proteomes" id="UP000095287"/>
    </source>
</evidence>
<accession>A0A1I8AD69</accession>
<evidence type="ECO:0000256" key="1">
    <source>
        <dbReference type="ARBA" id="ARBA00004395"/>
    </source>
</evidence>
<dbReference type="GO" id="GO:0017119">
    <property type="term" value="C:Golgi transport complex"/>
    <property type="evidence" value="ECO:0007669"/>
    <property type="project" value="InterPro"/>
</dbReference>
<keyword evidence="4" id="KW-0813">Transport</keyword>
<dbReference type="GO" id="GO:0015031">
    <property type="term" value="P:protein transport"/>
    <property type="evidence" value="ECO:0007669"/>
    <property type="project" value="UniProtKB-KW"/>
</dbReference>
<dbReference type="Proteomes" id="UP000095287">
    <property type="component" value="Unplaced"/>
</dbReference>
<dbReference type="InterPro" id="IPR016159">
    <property type="entry name" value="Cullin_repeat-like_dom_sf"/>
</dbReference>
<protein>
    <recommendedName>
        <fullName evidence="3">Conserved oligomeric Golgi complex subunit 8</fullName>
    </recommendedName>
    <alternativeName>
        <fullName evidence="8">Component of oligomeric Golgi complex 8</fullName>
    </alternativeName>
</protein>
<evidence type="ECO:0000256" key="4">
    <source>
        <dbReference type="ARBA" id="ARBA00022448"/>
    </source>
</evidence>
<dbReference type="InterPro" id="IPR007255">
    <property type="entry name" value="COG8"/>
</dbReference>
<dbReference type="SUPFAM" id="SSF74788">
    <property type="entry name" value="Cullin repeat-like"/>
    <property type="match status" value="1"/>
</dbReference>
<evidence type="ECO:0000313" key="10">
    <source>
        <dbReference type="WBParaSite" id="L893_g4392.t1"/>
    </source>
</evidence>
<dbReference type="GO" id="GO:0000139">
    <property type="term" value="C:Golgi membrane"/>
    <property type="evidence" value="ECO:0007669"/>
    <property type="project" value="UniProtKB-SubCell"/>
</dbReference>
<dbReference type="PANTHER" id="PTHR21311:SF0">
    <property type="entry name" value="CONSERVED OLIGOMERIC GOLGI COMPLEX SUBUNIT 8"/>
    <property type="match status" value="1"/>
</dbReference>
<keyword evidence="6" id="KW-0333">Golgi apparatus</keyword>
<dbReference type="AlphaFoldDB" id="A0A1I8AD69"/>